<keyword evidence="9 10" id="KW-0624">Polysaccharide degradation</keyword>
<evidence type="ECO:0000256" key="8">
    <source>
        <dbReference type="ARBA" id="ARBA00023295"/>
    </source>
</evidence>
<dbReference type="STRING" id="1460663.A0A177CR90"/>
<dbReference type="PANTHER" id="PTHR42061:SF9">
    <property type="entry name" value="ENDO-CHITOSANASE"/>
    <property type="match status" value="1"/>
</dbReference>
<evidence type="ECO:0000256" key="3">
    <source>
        <dbReference type="ARBA" id="ARBA00007799"/>
    </source>
</evidence>
<dbReference type="PROSITE" id="PS51257">
    <property type="entry name" value="PROKAR_LIPOPROTEIN"/>
    <property type="match status" value="1"/>
</dbReference>
<dbReference type="OrthoDB" id="4756206at2759"/>
<dbReference type="GO" id="GO:0016977">
    <property type="term" value="F:chitosanase activity"/>
    <property type="evidence" value="ECO:0007669"/>
    <property type="project" value="UniProtKB-EC"/>
</dbReference>
<keyword evidence="7" id="KW-0119">Carbohydrate metabolism</keyword>
<evidence type="ECO:0000256" key="5">
    <source>
        <dbReference type="ARBA" id="ARBA00022729"/>
    </source>
</evidence>
<dbReference type="Pfam" id="PF07335">
    <property type="entry name" value="Glyco_hydro_75"/>
    <property type="match status" value="1"/>
</dbReference>
<dbReference type="RefSeq" id="XP_018039827.1">
    <property type="nucleotide sequence ID" value="XM_018177539.1"/>
</dbReference>
<evidence type="ECO:0000313" key="12">
    <source>
        <dbReference type="Proteomes" id="UP000077069"/>
    </source>
</evidence>
<dbReference type="EC" id="3.2.1.132" evidence="10"/>
<name>A0A177CR90_9PLEO</name>
<sequence length="260" mass="26817">MRSTASLAILLAGVAACREVPSNLKSFYESHKDVDCANPISIEYSSGQGDADTVYCKDDASGAVFLKDTSNGYADADIDCDGAGMGTGDCGDDPSGQSMTAFKDLVQEYSGGAIDDLNTHIHNFVVLGNDNSADEGDGGASFDPTNDADIQPLSVVAVVCGEKLVYGVWGDVNGGKVTGETSLSLAKQCFPDEGLSGNAGHGDHDVLYLAFPGEEAIAKDVNWGASSAKEFEASLATIGDALVKKVAAGQAKSRVMRAVL</sequence>
<evidence type="ECO:0000256" key="2">
    <source>
        <dbReference type="ARBA" id="ARBA00004613"/>
    </source>
</evidence>
<reference evidence="11 12" key="1">
    <citation type="submission" date="2016-05" db="EMBL/GenBank/DDBJ databases">
        <title>Comparative analysis of secretome profiles of manganese(II)-oxidizing ascomycete fungi.</title>
        <authorList>
            <consortium name="DOE Joint Genome Institute"/>
            <person name="Zeiner C.A."/>
            <person name="Purvine S.O."/>
            <person name="Zink E.M."/>
            <person name="Wu S."/>
            <person name="Pasa-Tolic L."/>
            <person name="Chaput D.L."/>
            <person name="Haridas S."/>
            <person name="Grigoriev I.V."/>
            <person name="Santelli C.M."/>
            <person name="Hansel C.M."/>
        </authorList>
    </citation>
    <scope>NUCLEOTIDE SEQUENCE [LARGE SCALE GENOMIC DNA]</scope>
    <source>
        <strain evidence="11 12">AP3s5-JAC2a</strain>
    </source>
</reference>
<keyword evidence="4" id="KW-0964">Secreted</keyword>
<comment type="catalytic activity">
    <reaction evidence="1 10">
        <text>Endohydrolysis of beta-(1-&gt;4)-linkages between D-glucosamine residues in a partly acetylated chitosan.</text>
        <dbReference type="EC" id="3.2.1.132"/>
    </reaction>
</comment>
<keyword evidence="8 10" id="KW-0326">Glycosidase</keyword>
<gene>
    <name evidence="11" type="ORF">CC84DRAFT_1160612</name>
</gene>
<evidence type="ECO:0000256" key="4">
    <source>
        <dbReference type="ARBA" id="ARBA00022525"/>
    </source>
</evidence>
<dbReference type="InterPro" id="IPR009939">
    <property type="entry name" value="Chitosanase_fungal"/>
</dbReference>
<dbReference type="AlphaFoldDB" id="A0A177CR90"/>
<comment type="function">
    <text evidence="10">Chitosanase catalyzing the endo-type cleavage of chitosan, the deacylated form of chitin. Chitosanase may be crucial in the degradation of the deacetylated portion of chitin in the fungal cell wall.</text>
</comment>
<dbReference type="GO" id="GO:0005576">
    <property type="term" value="C:extracellular region"/>
    <property type="evidence" value="ECO:0007669"/>
    <property type="project" value="UniProtKB-SubCell"/>
</dbReference>
<keyword evidence="5 10" id="KW-0732">Signal</keyword>
<feature type="signal peptide" evidence="10">
    <location>
        <begin position="1"/>
        <end position="16"/>
    </location>
</feature>
<evidence type="ECO:0000256" key="1">
    <source>
        <dbReference type="ARBA" id="ARBA00000405"/>
    </source>
</evidence>
<dbReference type="InParanoid" id="A0A177CR90"/>
<dbReference type="PANTHER" id="PTHR42061">
    <property type="entry name" value="ENDO-CHITOSANASE"/>
    <property type="match status" value="1"/>
</dbReference>
<organism evidence="11 12">
    <name type="scientific">Paraphaeosphaeria sporulosa</name>
    <dbReference type="NCBI Taxonomy" id="1460663"/>
    <lineage>
        <taxon>Eukaryota</taxon>
        <taxon>Fungi</taxon>
        <taxon>Dikarya</taxon>
        <taxon>Ascomycota</taxon>
        <taxon>Pezizomycotina</taxon>
        <taxon>Dothideomycetes</taxon>
        <taxon>Pleosporomycetidae</taxon>
        <taxon>Pleosporales</taxon>
        <taxon>Massarineae</taxon>
        <taxon>Didymosphaeriaceae</taxon>
        <taxon>Paraphaeosphaeria</taxon>
    </lineage>
</organism>
<dbReference type="GeneID" id="28761025"/>
<feature type="chain" id="PRO_5007948972" description="Endo-chitosanase" evidence="10">
    <location>
        <begin position="17"/>
        <end position="260"/>
    </location>
</feature>
<evidence type="ECO:0000256" key="6">
    <source>
        <dbReference type="ARBA" id="ARBA00022801"/>
    </source>
</evidence>
<keyword evidence="6 10" id="KW-0378">Hydrolase</keyword>
<evidence type="ECO:0000256" key="10">
    <source>
        <dbReference type="RuleBase" id="RU361208"/>
    </source>
</evidence>
<dbReference type="EMBL" id="KV441549">
    <property type="protein sequence ID" value="OAG09462.1"/>
    <property type="molecule type" value="Genomic_DNA"/>
</dbReference>
<keyword evidence="12" id="KW-1185">Reference proteome</keyword>
<comment type="similarity">
    <text evidence="3 10">Belongs to the glycosyl hydrolase 75 family.</text>
</comment>
<accession>A0A177CR90</accession>
<evidence type="ECO:0000313" key="11">
    <source>
        <dbReference type="EMBL" id="OAG09462.1"/>
    </source>
</evidence>
<protein>
    <recommendedName>
        <fullName evidence="10">Endo-chitosanase</fullName>
        <ecNumber evidence="10">3.2.1.132</ecNumber>
    </recommendedName>
</protein>
<evidence type="ECO:0000256" key="9">
    <source>
        <dbReference type="ARBA" id="ARBA00023326"/>
    </source>
</evidence>
<comment type="subcellular location">
    <subcellularLocation>
        <location evidence="2 10">Secreted</location>
    </subcellularLocation>
</comment>
<evidence type="ECO:0000256" key="7">
    <source>
        <dbReference type="ARBA" id="ARBA00023277"/>
    </source>
</evidence>
<proteinExistence type="inferred from homology"/>
<dbReference type="GO" id="GO:0000272">
    <property type="term" value="P:polysaccharide catabolic process"/>
    <property type="evidence" value="ECO:0007669"/>
    <property type="project" value="UniProtKB-KW"/>
</dbReference>
<dbReference type="Proteomes" id="UP000077069">
    <property type="component" value="Unassembled WGS sequence"/>
</dbReference>